<evidence type="ECO:0000259" key="4">
    <source>
        <dbReference type="PROSITE" id="PS01124"/>
    </source>
</evidence>
<dbReference type="PANTHER" id="PTHR43280:SF32">
    <property type="entry name" value="TRANSCRIPTIONAL REGULATORY PROTEIN"/>
    <property type="match status" value="1"/>
</dbReference>
<protein>
    <submittedName>
        <fullName evidence="5">AraC family transcriptional regulator</fullName>
    </submittedName>
</protein>
<evidence type="ECO:0000256" key="3">
    <source>
        <dbReference type="ARBA" id="ARBA00023163"/>
    </source>
</evidence>
<dbReference type="AlphaFoldDB" id="A0A7J4XID5"/>
<evidence type="ECO:0000256" key="2">
    <source>
        <dbReference type="ARBA" id="ARBA00023125"/>
    </source>
</evidence>
<dbReference type="Pfam" id="PF12833">
    <property type="entry name" value="HTH_18"/>
    <property type="match status" value="1"/>
</dbReference>
<dbReference type="GO" id="GO:0043565">
    <property type="term" value="F:sequence-specific DNA binding"/>
    <property type="evidence" value="ECO:0007669"/>
    <property type="project" value="InterPro"/>
</dbReference>
<gene>
    <name evidence="5" type="ORF">F3F73_12170</name>
</gene>
<keyword evidence="2" id="KW-0238">DNA-binding</keyword>
<dbReference type="InterPro" id="IPR009057">
    <property type="entry name" value="Homeodomain-like_sf"/>
</dbReference>
<evidence type="ECO:0000313" key="6">
    <source>
        <dbReference type="Proteomes" id="UP000422221"/>
    </source>
</evidence>
<accession>A0A7J4XID5</accession>
<dbReference type="PROSITE" id="PS01124">
    <property type="entry name" value="HTH_ARAC_FAMILY_2"/>
    <property type="match status" value="1"/>
</dbReference>
<keyword evidence="1" id="KW-0805">Transcription regulation</keyword>
<evidence type="ECO:0000256" key="1">
    <source>
        <dbReference type="ARBA" id="ARBA00023015"/>
    </source>
</evidence>
<proteinExistence type="predicted"/>
<dbReference type="GO" id="GO:0003700">
    <property type="term" value="F:DNA-binding transcription factor activity"/>
    <property type="evidence" value="ECO:0007669"/>
    <property type="project" value="InterPro"/>
</dbReference>
<evidence type="ECO:0000313" key="5">
    <source>
        <dbReference type="EMBL" id="KAA3764604.1"/>
    </source>
</evidence>
<dbReference type="InterPro" id="IPR018060">
    <property type="entry name" value="HTH_AraC"/>
</dbReference>
<dbReference type="Gene3D" id="1.10.10.60">
    <property type="entry name" value="Homeodomain-like"/>
    <property type="match status" value="1"/>
</dbReference>
<dbReference type="RefSeq" id="WP_130058299.1">
    <property type="nucleotide sequence ID" value="NZ_RCXT01000003.1"/>
</dbReference>
<dbReference type="SMART" id="SM00342">
    <property type="entry name" value="HTH_ARAC"/>
    <property type="match status" value="1"/>
</dbReference>
<dbReference type="Proteomes" id="UP000422221">
    <property type="component" value="Unassembled WGS sequence"/>
</dbReference>
<keyword evidence="3" id="KW-0804">Transcription</keyword>
<feature type="domain" description="HTH araC/xylS-type" evidence="4">
    <location>
        <begin position="187"/>
        <end position="288"/>
    </location>
</feature>
<sequence length="291" mass="34527">MAVRKNNEFVSTNAQPDQEEFNVYRNLCELPLDENPKYLDTCIVGVCTGGSALINVFSIKREVTENDLVTIFPYQLVSITKISDDFSMVFLKVPNVMFMDTICGVYRPTLEYFFYMRQNFTSPLCKEECDRFIHFCYILTFRIDMPCSYFRRESVISLLRVFFWDIYVSYRNNPNAVKSVKYTIKEKKMFDFFRLVIKYHTVCRDVAFYAEKMGITSKYLTMLMTENSGRSAKDWIVEYTILEIKALLRDSNLEIKEIALRTNFRLNSVMTRFFRDHTGMTPSEYRERNFL</sequence>
<dbReference type="SUPFAM" id="SSF46689">
    <property type="entry name" value="Homeodomain-like"/>
    <property type="match status" value="1"/>
</dbReference>
<organism evidence="5 6">
    <name type="scientific">Bacteroides salyersiae</name>
    <dbReference type="NCBI Taxonomy" id="291644"/>
    <lineage>
        <taxon>Bacteria</taxon>
        <taxon>Pseudomonadati</taxon>
        <taxon>Bacteroidota</taxon>
        <taxon>Bacteroidia</taxon>
        <taxon>Bacteroidales</taxon>
        <taxon>Bacteroidaceae</taxon>
        <taxon>Bacteroides</taxon>
    </lineage>
</organism>
<comment type="caution">
    <text evidence="5">The sequence shown here is derived from an EMBL/GenBank/DDBJ whole genome shotgun (WGS) entry which is preliminary data.</text>
</comment>
<reference evidence="5 6" key="1">
    <citation type="journal article" date="2019" name="Nat. Med.">
        <title>A library of human gut bacterial isolates paired with longitudinal multiomics data enables mechanistic microbiome research.</title>
        <authorList>
            <person name="Poyet M."/>
            <person name="Groussin M."/>
            <person name="Gibbons S.M."/>
            <person name="Avila-Pacheco J."/>
            <person name="Jiang X."/>
            <person name="Kearney S.M."/>
            <person name="Perrotta A.R."/>
            <person name="Berdy B."/>
            <person name="Zhao S."/>
            <person name="Lieberman T.D."/>
            <person name="Swanson P.K."/>
            <person name="Smith M."/>
            <person name="Roesemann S."/>
            <person name="Alexander J.E."/>
            <person name="Rich S.A."/>
            <person name="Livny J."/>
            <person name="Vlamakis H."/>
            <person name="Clish C."/>
            <person name="Bullock K."/>
            <person name="Deik A."/>
            <person name="Scott J."/>
            <person name="Pierce K.A."/>
            <person name="Xavier R.J."/>
            <person name="Alm E.J."/>
        </authorList>
    </citation>
    <scope>NUCLEOTIDE SEQUENCE [LARGE SCALE GENOMIC DNA]</scope>
    <source>
        <strain evidence="5 6">BIOML-A10</strain>
    </source>
</reference>
<dbReference type="PANTHER" id="PTHR43280">
    <property type="entry name" value="ARAC-FAMILY TRANSCRIPTIONAL REGULATOR"/>
    <property type="match status" value="1"/>
</dbReference>
<dbReference type="EMBL" id="VWMK01000011">
    <property type="protein sequence ID" value="KAA3764604.1"/>
    <property type="molecule type" value="Genomic_DNA"/>
</dbReference>
<name>A0A7J4XID5_9BACE</name>